<evidence type="ECO:0000313" key="1">
    <source>
        <dbReference type="EMBL" id="EYB84176.1"/>
    </source>
</evidence>
<proteinExistence type="predicted"/>
<keyword evidence="2" id="KW-1185">Reference proteome</keyword>
<evidence type="ECO:0000313" key="2">
    <source>
        <dbReference type="Proteomes" id="UP000024635"/>
    </source>
</evidence>
<accession>A0A016S117</accession>
<name>A0A016S117_9BILA</name>
<comment type="caution">
    <text evidence="1">The sequence shown here is derived from an EMBL/GenBank/DDBJ whole genome shotgun (WGS) entry which is preliminary data.</text>
</comment>
<protein>
    <submittedName>
        <fullName evidence="1">Uncharacterized protein</fullName>
    </submittedName>
</protein>
<dbReference type="Proteomes" id="UP000024635">
    <property type="component" value="Unassembled WGS sequence"/>
</dbReference>
<gene>
    <name evidence="1" type="primary">Acey_s0322.g2455</name>
    <name evidence="1" type="ORF">Y032_0322g2455</name>
</gene>
<sequence>MLNLTTDTEMLIYTCGGDNGNEGPHHLTVGDRMRNTGPESGRLSRIHHVISRSISLKGRAPPHFCG</sequence>
<dbReference type="AlphaFoldDB" id="A0A016S117"/>
<dbReference type="EMBL" id="JARK01001658">
    <property type="protein sequence ID" value="EYB84176.1"/>
    <property type="molecule type" value="Genomic_DNA"/>
</dbReference>
<reference evidence="2" key="1">
    <citation type="journal article" date="2015" name="Nat. Genet.">
        <title>The genome and transcriptome of the zoonotic hookworm Ancylostoma ceylanicum identify infection-specific gene families.</title>
        <authorList>
            <person name="Schwarz E.M."/>
            <person name="Hu Y."/>
            <person name="Antoshechkin I."/>
            <person name="Miller M.M."/>
            <person name="Sternberg P.W."/>
            <person name="Aroian R.V."/>
        </authorList>
    </citation>
    <scope>NUCLEOTIDE SEQUENCE</scope>
    <source>
        <strain evidence="2">HY135</strain>
    </source>
</reference>
<organism evidence="1 2">
    <name type="scientific">Ancylostoma ceylanicum</name>
    <dbReference type="NCBI Taxonomy" id="53326"/>
    <lineage>
        <taxon>Eukaryota</taxon>
        <taxon>Metazoa</taxon>
        <taxon>Ecdysozoa</taxon>
        <taxon>Nematoda</taxon>
        <taxon>Chromadorea</taxon>
        <taxon>Rhabditida</taxon>
        <taxon>Rhabditina</taxon>
        <taxon>Rhabditomorpha</taxon>
        <taxon>Strongyloidea</taxon>
        <taxon>Ancylostomatidae</taxon>
        <taxon>Ancylostomatinae</taxon>
        <taxon>Ancylostoma</taxon>
    </lineage>
</organism>